<dbReference type="Proteomes" id="UP000224006">
    <property type="component" value="Chromosome I"/>
</dbReference>
<dbReference type="AlphaFoldDB" id="A0A2A9MQ01"/>
<evidence type="ECO:0000256" key="14">
    <source>
        <dbReference type="SAM" id="MobiDB-lite"/>
    </source>
</evidence>
<evidence type="ECO:0000256" key="3">
    <source>
        <dbReference type="ARBA" id="ARBA00008704"/>
    </source>
</evidence>
<dbReference type="Pfam" id="PF04757">
    <property type="entry name" value="Pex2_Pex12"/>
    <property type="match status" value="1"/>
</dbReference>
<dbReference type="GO" id="GO:0008270">
    <property type="term" value="F:zinc ion binding"/>
    <property type="evidence" value="ECO:0007669"/>
    <property type="project" value="UniProtKB-KW"/>
</dbReference>
<evidence type="ECO:0000259" key="15">
    <source>
        <dbReference type="Pfam" id="PF04757"/>
    </source>
</evidence>
<keyword evidence="6" id="KW-0479">Metal-binding</keyword>
<evidence type="ECO:0000256" key="2">
    <source>
        <dbReference type="ARBA" id="ARBA00004906"/>
    </source>
</evidence>
<comment type="caution">
    <text evidence="16">The sequence shown here is derived from an EMBL/GenBank/DDBJ whole genome shotgun (WGS) entry which is preliminary data.</text>
</comment>
<sequence length="739" mass="80902">MEPAGAVFSTTLYPPPPFSPQSLSPLALPPPPPSPFAVSQRPSVRSAPAAAAEAALPAGALSSSLPFTRASPSLSLASQSQSLSYSSLDARPAASGAAAPQRLIAPARSAELRALFLARSDLRQPSFFELVAQQKLLEGLLAALQHVVDVLTNPLEREEEERLRRADADAVADMQRRSSHAWKDGREAAHAVGGAREEGKKDDPTRRKEERQKRGANGGPRRASVSDSGTEETQRPGRFARLSKGVLGDLLLFLRERRSFVSPRRLVLWMLTHWELLYGLCIAGVEYQSLCASSASFAEHFYGLQRLDSAWLPVSSSIEPSAAPPPASSQPPSASGFLPEASEAGPEVPSAASAGAAQVVGSSHSRLPTEEAMNRKREQDAEISRMLNLIEAAGRTPAGGLTLRKRQVFFSVLFLLLPLLRRKLHAAYLRSVRTLNTHSTTFLNESPFTVETASQGEGEEEERYKEAETRKQRAFSAFRRTLSRVVRLVRAKVRSFSLLLRHVWRVRWALFAKFYPAASGLHGLVCFVYMLLYLADSAKFPYWSPSMHALGLVYVRGPPPFSPFSPFFPLSGVSAVKRGSGTSPESPARARLLRVGVDFLARTLARFSRLALVSLALSLRLLDWWRDYETAVRAAATQNDLLQFPGLGAEALAEKAEAKEIKIPPPPAPPQGVGASCVPLPQDDRICPLCHRPRTNAACLSTGFVFCYRCVVNFVRAHQRCPVSGRSVREDHIRRLYEV</sequence>
<dbReference type="OrthoDB" id="348846at2759"/>
<dbReference type="GO" id="GO:0004842">
    <property type="term" value="F:ubiquitin-protein transferase activity"/>
    <property type="evidence" value="ECO:0007669"/>
    <property type="project" value="TreeGrafter"/>
</dbReference>
<feature type="compositionally biased region" description="Low complexity" evidence="14">
    <location>
        <begin position="330"/>
        <end position="363"/>
    </location>
</feature>
<dbReference type="PANTHER" id="PTHR12888:SF0">
    <property type="entry name" value="PEROXISOME ASSEMBLY PROTEIN 12"/>
    <property type="match status" value="1"/>
</dbReference>
<keyword evidence="17" id="KW-1185">Reference proteome</keyword>
<keyword evidence="12" id="KW-0576">Peroxisome</keyword>
<dbReference type="STRING" id="94643.A0A2A9MQ01"/>
<dbReference type="GO" id="GO:0016558">
    <property type="term" value="P:protein import into peroxisome matrix"/>
    <property type="evidence" value="ECO:0007669"/>
    <property type="project" value="InterPro"/>
</dbReference>
<dbReference type="InterPro" id="IPR017375">
    <property type="entry name" value="PEX12"/>
</dbReference>
<evidence type="ECO:0000256" key="8">
    <source>
        <dbReference type="ARBA" id="ARBA00022833"/>
    </source>
</evidence>
<feature type="compositionally biased region" description="Basic and acidic residues" evidence="14">
    <location>
        <begin position="367"/>
        <end position="379"/>
    </location>
</feature>
<keyword evidence="7" id="KW-0863">Zinc-finger</keyword>
<evidence type="ECO:0000256" key="9">
    <source>
        <dbReference type="ARBA" id="ARBA00022927"/>
    </source>
</evidence>
<dbReference type="CDD" id="cd16451">
    <property type="entry name" value="mRING_PEX12"/>
    <property type="match status" value="1"/>
</dbReference>
<evidence type="ECO:0000256" key="5">
    <source>
        <dbReference type="ARBA" id="ARBA00022692"/>
    </source>
</evidence>
<keyword evidence="9" id="KW-0653">Protein transport</keyword>
<dbReference type="PANTHER" id="PTHR12888">
    <property type="entry name" value="PEROXISOME ASSEMBLY PROTEIN 12 PEROXIN-12"/>
    <property type="match status" value="1"/>
</dbReference>
<evidence type="ECO:0000313" key="17">
    <source>
        <dbReference type="Proteomes" id="UP000224006"/>
    </source>
</evidence>
<comment type="subcellular location">
    <subcellularLocation>
        <location evidence="1">Peroxisome membrane</location>
        <topology evidence="1">Multi-pass membrane protein</topology>
    </subcellularLocation>
</comment>
<evidence type="ECO:0000313" key="16">
    <source>
        <dbReference type="EMBL" id="PFH38213.1"/>
    </source>
</evidence>
<dbReference type="GO" id="GO:0006513">
    <property type="term" value="P:protein monoubiquitination"/>
    <property type="evidence" value="ECO:0007669"/>
    <property type="project" value="TreeGrafter"/>
</dbReference>
<keyword evidence="4" id="KW-0813">Transport</keyword>
<dbReference type="EMBL" id="NWUJ01000001">
    <property type="protein sequence ID" value="PFH38213.1"/>
    <property type="molecule type" value="Genomic_DNA"/>
</dbReference>
<evidence type="ECO:0000256" key="1">
    <source>
        <dbReference type="ARBA" id="ARBA00004585"/>
    </source>
</evidence>
<feature type="domain" description="Pex N-terminal" evidence="15">
    <location>
        <begin position="285"/>
        <end position="626"/>
    </location>
</feature>
<dbReference type="InterPro" id="IPR006845">
    <property type="entry name" value="Pex_N"/>
</dbReference>
<keyword evidence="11" id="KW-0472">Membrane</keyword>
<dbReference type="GeneID" id="40305617"/>
<feature type="region of interest" description="Disordered" evidence="14">
    <location>
        <begin position="156"/>
        <end position="237"/>
    </location>
</feature>
<evidence type="ECO:0000256" key="4">
    <source>
        <dbReference type="ARBA" id="ARBA00022448"/>
    </source>
</evidence>
<name>A0A2A9MQ01_BESBE</name>
<dbReference type="RefSeq" id="XP_029222222.1">
    <property type="nucleotide sequence ID" value="XM_029359309.1"/>
</dbReference>
<keyword evidence="8" id="KW-0862">Zinc</keyword>
<dbReference type="GO" id="GO:0005778">
    <property type="term" value="C:peroxisomal membrane"/>
    <property type="evidence" value="ECO:0007669"/>
    <property type="project" value="UniProtKB-SubCell"/>
</dbReference>
<feature type="compositionally biased region" description="Basic and acidic residues" evidence="14">
    <location>
        <begin position="181"/>
        <end position="213"/>
    </location>
</feature>
<evidence type="ECO:0000256" key="7">
    <source>
        <dbReference type="ARBA" id="ARBA00022771"/>
    </source>
</evidence>
<feature type="region of interest" description="Disordered" evidence="14">
    <location>
        <begin position="318"/>
        <end position="379"/>
    </location>
</feature>
<dbReference type="GO" id="GO:1990429">
    <property type="term" value="C:peroxisomal importomer complex"/>
    <property type="evidence" value="ECO:0007669"/>
    <property type="project" value="TreeGrafter"/>
</dbReference>
<dbReference type="KEGG" id="bbes:BESB_005540"/>
<accession>A0A2A9MQ01</accession>
<protein>
    <recommendedName>
        <fullName evidence="13">Peroxin-12</fullName>
    </recommendedName>
</protein>
<proteinExistence type="inferred from homology"/>
<evidence type="ECO:0000256" key="12">
    <source>
        <dbReference type="ARBA" id="ARBA00023140"/>
    </source>
</evidence>
<evidence type="ECO:0000256" key="13">
    <source>
        <dbReference type="ARBA" id="ARBA00029692"/>
    </source>
</evidence>
<comment type="pathway">
    <text evidence="2">Protein modification; protein ubiquitination.</text>
</comment>
<gene>
    <name evidence="16" type="ORF">BESB_005540</name>
</gene>
<organism evidence="16 17">
    <name type="scientific">Besnoitia besnoiti</name>
    <name type="common">Apicomplexan protozoan</name>
    <dbReference type="NCBI Taxonomy" id="94643"/>
    <lineage>
        <taxon>Eukaryota</taxon>
        <taxon>Sar</taxon>
        <taxon>Alveolata</taxon>
        <taxon>Apicomplexa</taxon>
        <taxon>Conoidasida</taxon>
        <taxon>Coccidia</taxon>
        <taxon>Eucoccidiorida</taxon>
        <taxon>Eimeriorina</taxon>
        <taxon>Sarcocystidae</taxon>
        <taxon>Besnoitia</taxon>
    </lineage>
</organism>
<reference evidence="16 17" key="1">
    <citation type="submission" date="2017-09" db="EMBL/GenBank/DDBJ databases">
        <title>Genome sequencing of Besnoitia besnoiti strain Bb-Ger1.</title>
        <authorList>
            <person name="Schares G."/>
            <person name="Venepally P."/>
            <person name="Lorenzi H.A."/>
        </authorList>
    </citation>
    <scope>NUCLEOTIDE SEQUENCE [LARGE SCALE GENOMIC DNA]</scope>
    <source>
        <strain evidence="16 17">Bb-Ger1</strain>
    </source>
</reference>
<evidence type="ECO:0000256" key="6">
    <source>
        <dbReference type="ARBA" id="ARBA00022723"/>
    </source>
</evidence>
<dbReference type="InterPro" id="IPR013083">
    <property type="entry name" value="Znf_RING/FYVE/PHD"/>
</dbReference>
<comment type="similarity">
    <text evidence="3">Belongs to the pex2/pex10/pex12 family.</text>
</comment>
<keyword evidence="5" id="KW-0812">Transmembrane</keyword>
<feature type="region of interest" description="Disordered" evidence="14">
    <location>
        <begin position="1"/>
        <end position="43"/>
    </location>
</feature>
<evidence type="ECO:0000256" key="10">
    <source>
        <dbReference type="ARBA" id="ARBA00022989"/>
    </source>
</evidence>
<dbReference type="VEuPathDB" id="ToxoDB:BESB_005540"/>
<dbReference type="Gene3D" id="3.30.40.10">
    <property type="entry name" value="Zinc/RING finger domain, C3HC4 (zinc finger)"/>
    <property type="match status" value="1"/>
</dbReference>
<evidence type="ECO:0000256" key="11">
    <source>
        <dbReference type="ARBA" id="ARBA00023136"/>
    </source>
</evidence>
<keyword evidence="10" id="KW-1133">Transmembrane helix</keyword>
<dbReference type="SUPFAM" id="SSF57850">
    <property type="entry name" value="RING/U-box"/>
    <property type="match status" value="1"/>
</dbReference>